<organism evidence="2 3">
    <name type="scientific">Nocardioides scoriae</name>
    <dbReference type="NCBI Taxonomy" id="642780"/>
    <lineage>
        <taxon>Bacteria</taxon>
        <taxon>Bacillati</taxon>
        <taxon>Actinomycetota</taxon>
        <taxon>Actinomycetes</taxon>
        <taxon>Propionibacteriales</taxon>
        <taxon>Nocardioidaceae</taxon>
        <taxon>Nocardioides</taxon>
    </lineage>
</organism>
<dbReference type="PANTHER" id="PTHR35007:SF4">
    <property type="entry name" value="CONSERVED TRANSMEMBRANE PROTEIN-RELATED"/>
    <property type="match status" value="1"/>
</dbReference>
<dbReference type="PANTHER" id="PTHR35007">
    <property type="entry name" value="INTEGRAL MEMBRANE PROTEIN-RELATED"/>
    <property type="match status" value="1"/>
</dbReference>
<evidence type="ECO:0000313" key="2">
    <source>
        <dbReference type="EMBL" id="SDS70384.1"/>
    </source>
</evidence>
<keyword evidence="1" id="KW-1133">Transmembrane helix</keyword>
<dbReference type="RefSeq" id="WP_157682844.1">
    <property type="nucleotide sequence ID" value="NZ_LT629757.1"/>
</dbReference>
<dbReference type="EMBL" id="LT629757">
    <property type="protein sequence ID" value="SDS70384.1"/>
    <property type="molecule type" value="Genomic_DNA"/>
</dbReference>
<keyword evidence="1" id="KW-0812">Transmembrane</keyword>
<feature type="transmembrane region" description="Helical" evidence="1">
    <location>
        <begin position="230"/>
        <end position="250"/>
    </location>
</feature>
<protein>
    <submittedName>
        <fullName evidence="2">Tight adherence protein B</fullName>
    </submittedName>
</protein>
<dbReference type="Proteomes" id="UP000198859">
    <property type="component" value="Chromosome I"/>
</dbReference>
<evidence type="ECO:0000256" key="1">
    <source>
        <dbReference type="SAM" id="Phobius"/>
    </source>
</evidence>
<dbReference type="OrthoDB" id="3830559at2"/>
<gene>
    <name evidence="2" type="ORF">SAMN04488570_2488</name>
</gene>
<name>A0A1H1UD20_9ACTN</name>
<dbReference type="AlphaFoldDB" id="A0A1H1UD20"/>
<accession>A0A1H1UD20</accession>
<feature type="transmembrane region" description="Helical" evidence="1">
    <location>
        <begin position="58"/>
        <end position="76"/>
    </location>
</feature>
<evidence type="ECO:0000313" key="3">
    <source>
        <dbReference type="Proteomes" id="UP000198859"/>
    </source>
</evidence>
<keyword evidence="3" id="KW-1185">Reference proteome</keyword>
<sequence>MTGAPVALLVALAVALLLRPARPLPVPTGGAGGVPRPLQAVAVALAVPLAWAWLEPRHLVLALMATAVTLGVVRGARRRRRARAADLRRDRVLEACESMAADLTAGQPPVRALRAAVEEWSELAPVLTAGLMDADVPQALRRVGGLPGAADLRTLAAAWQVAHETGAPLAPSVSRAADAARARRRTSRLVASELAAAHATARTLAVLPGLVMLMAVGIGADPIGFLTGTTGGLVCLGLGLTLSWLGLWWLERIADGVLR</sequence>
<proteinExistence type="predicted"/>
<dbReference type="STRING" id="642780.SAMN04488570_2488"/>
<reference evidence="3" key="1">
    <citation type="submission" date="2016-10" db="EMBL/GenBank/DDBJ databases">
        <authorList>
            <person name="Varghese N."/>
            <person name="Submissions S."/>
        </authorList>
    </citation>
    <scope>NUCLEOTIDE SEQUENCE [LARGE SCALE GENOMIC DNA]</scope>
    <source>
        <strain evidence="3">DSM 22127</strain>
    </source>
</reference>
<keyword evidence="1" id="KW-0472">Membrane</keyword>
<feature type="transmembrane region" description="Helical" evidence="1">
    <location>
        <begin position="194"/>
        <end position="218"/>
    </location>
</feature>